<evidence type="ECO:0000313" key="4">
    <source>
        <dbReference type="Proteomes" id="UP000238296"/>
    </source>
</evidence>
<comment type="subcellular location">
    <subcellularLocation>
        <location evidence="1">Membrane</location>
    </subcellularLocation>
</comment>
<accession>A0A2S8BD16</accession>
<proteinExistence type="predicted"/>
<reference evidence="3 4" key="1">
    <citation type="journal article" date="2017" name="Int. J. Syst. Evol. Microbiol.">
        <title>Mycobacterium talmoniae sp. nov., a slowly growing mycobacterium isolated from human respiratory samples.</title>
        <authorList>
            <person name="Davidson R.M."/>
            <person name="DeGroote M.A."/>
            <person name="Marola J.L."/>
            <person name="Buss S."/>
            <person name="Jones V."/>
            <person name="McNeil M.R."/>
            <person name="Freifeld A.G."/>
            <person name="Elaine Epperson L."/>
            <person name="Hasan N.A."/>
            <person name="Jackson M."/>
            <person name="Iwen P.C."/>
            <person name="Salfinger M."/>
            <person name="Strong M."/>
        </authorList>
    </citation>
    <scope>NUCLEOTIDE SEQUENCE [LARGE SCALE GENOMIC DNA]</scope>
    <source>
        <strain evidence="3 4">ATCC BAA-2683</strain>
    </source>
</reference>
<comment type="caution">
    <text evidence="3">The sequence shown here is derived from an EMBL/GenBank/DDBJ whole genome shotgun (WGS) entry which is preliminary data.</text>
</comment>
<evidence type="ECO:0000313" key="3">
    <source>
        <dbReference type="EMBL" id="PQM44548.1"/>
    </source>
</evidence>
<evidence type="ECO:0000256" key="1">
    <source>
        <dbReference type="ARBA" id="ARBA00004370"/>
    </source>
</evidence>
<protein>
    <recommendedName>
        <fullName evidence="5">Mammalian cell entry protein</fullName>
    </recommendedName>
</protein>
<dbReference type="EMBL" id="PPEA01000770">
    <property type="protein sequence ID" value="PQM44548.1"/>
    <property type="molecule type" value="Genomic_DNA"/>
</dbReference>
<name>A0A2S8BD16_9MYCO</name>
<dbReference type="PANTHER" id="PTHR37042:SF4">
    <property type="entry name" value="OUTER MEMBRANE PROTEIN RV1973"/>
    <property type="match status" value="1"/>
</dbReference>
<sequence length="155" mass="16686">MAATLTVLAVGGLIAASVLMVLHDRGVQQRQRQAGEYMAAARQGVVTLMSLNFNTVDDDVKRILDNSTGEFKKDFEKQAGDFVKLAKESKAVTEATATFAAIDSMTDHDATVLVAANTKVSNSGGAVDEPRNWRLAVKVVREGDRVKMSSVEFVP</sequence>
<dbReference type="Proteomes" id="UP000238296">
    <property type="component" value="Unassembled WGS sequence"/>
</dbReference>
<evidence type="ECO:0008006" key="5">
    <source>
        <dbReference type="Google" id="ProtNLM"/>
    </source>
</evidence>
<dbReference type="PANTHER" id="PTHR37042">
    <property type="entry name" value="OUTER MEMBRANE PROTEIN RV1973"/>
    <property type="match status" value="1"/>
</dbReference>
<keyword evidence="2" id="KW-0472">Membrane</keyword>
<dbReference type="AlphaFoldDB" id="A0A2S8BD16"/>
<evidence type="ECO:0000256" key="2">
    <source>
        <dbReference type="ARBA" id="ARBA00023136"/>
    </source>
</evidence>
<dbReference type="GO" id="GO:0016020">
    <property type="term" value="C:membrane"/>
    <property type="evidence" value="ECO:0007669"/>
    <property type="project" value="UniProtKB-SubCell"/>
</dbReference>
<gene>
    <name evidence="3" type="ORF">C1Y40_05288</name>
</gene>
<organism evidence="3 4">
    <name type="scientific">Mycobacterium talmoniae</name>
    <dbReference type="NCBI Taxonomy" id="1858794"/>
    <lineage>
        <taxon>Bacteria</taxon>
        <taxon>Bacillati</taxon>
        <taxon>Actinomycetota</taxon>
        <taxon>Actinomycetes</taxon>
        <taxon>Mycobacteriales</taxon>
        <taxon>Mycobacteriaceae</taxon>
        <taxon>Mycobacterium</taxon>
    </lineage>
</organism>